<dbReference type="InterPro" id="IPR006016">
    <property type="entry name" value="UspA"/>
</dbReference>
<dbReference type="PANTHER" id="PTHR46268">
    <property type="entry name" value="STRESS RESPONSE PROTEIN NHAX"/>
    <property type="match status" value="1"/>
</dbReference>
<dbReference type="SUPFAM" id="SSF52402">
    <property type="entry name" value="Adenine nucleotide alpha hydrolases-like"/>
    <property type="match status" value="2"/>
</dbReference>
<dbReference type="Pfam" id="PF00582">
    <property type="entry name" value="Usp"/>
    <property type="match status" value="1"/>
</dbReference>
<dbReference type="EMBL" id="LQPN01000066">
    <property type="protein sequence ID" value="ORW40827.1"/>
    <property type="molecule type" value="Genomic_DNA"/>
</dbReference>
<evidence type="ECO:0000259" key="2">
    <source>
        <dbReference type="Pfam" id="PF00582"/>
    </source>
</evidence>
<evidence type="ECO:0000313" key="3">
    <source>
        <dbReference type="EMBL" id="ORW40827.1"/>
    </source>
</evidence>
<dbReference type="Gene3D" id="3.40.50.620">
    <property type="entry name" value="HUPs"/>
    <property type="match status" value="2"/>
</dbReference>
<dbReference type="AlphaFoldDB" id="A0A1X2A5R5"/>
<dbReference type="CDD" id="cd23944">
    <property type="entry name" value="USP_Rv2623_repeat1"/>
    <property type="match status" value="1"/>
</dbReference>
<dbReference type="PRINTS" id="PR01438">
    <property type="entry name" value="UNVRSLSTRESS"/>
</dbReference>
<dbReference type="STRING" id="767916.AWB91_01790"/>
<accession>A0A1X2A5R5</accession>
<protein>
    <submittedName>
        <fullName evidence="3">Universal stress protein</fullName>
    </submittedName>
</protein>
<evidence type="ECO:0000256" key="1">
    <source>
        <dbReference type="ARBA" id="ARBA00008791"/>
    </source>
</evidence>
<dbReference type="PANTHER" id="PTHR46268:SF6">
    <property type="entry name" value="UNIVERSAL STRESS PROTEIN UP12"/>
    <property type="match status" value="1"/>
</dbReference>
<dbReference type="OrthoDB" id="4614783at2"/>
<reference evidence="3 4" key="1">
    <citation type="journal article" date="2015" name="Emerg. Microbes Infect.">
        <title>Characterization of 17 strains belonging to the Mycobacterium simiae complex and description of Mycobacterium paraense sp. nov.</title>
        <authorList>
            <person name="Fusco da Costa A.R."/>
            <person name="Fedrizzi T."/>
            <person name="Lopes M.L."/>
            <person name="Pecorari M."/>
            <person name="Oliveira da Costa W.L."/>
            <person name="Giacobazzi E."/>
            <person name="da Costa Bahia J.R."/>
            <person name="De Sanctis V."/>
            <person name="Batista Lima K.V."/>
            <person name="Bertorelli R."/>
            <person name="Grottola A."/>
            <person name="Fabio A."/>
            <person name="Mariottini A."/>
            <person name="Ferretti P."/>
            <person name="Di Leva F."/>
            <person name="Fregni Serpini G."/>
            <person name="Tagliazucchi S."/>
            <person name="Rumpianesi F."/>
            <person name="Jousson O."/>
            <person name="Segata N."/>
            <person name="Tortoli E."/>
        </authorList>
    </citation>
    <scope>NUCLEOTIDE SEQUENCE [LARGE SCALE GENOMIC DNA]</scope>
    <source>
        <strain evidence="3 4">IEC33</strain>
    </source>
</reference>
<dbReference type="Proteomes" id="UP000193285">
    <property type="component" value="Unassembled WGS sequence"/>
</dbReference>
<comment type="caution">
    <text evidence="3">The sequence shown here is derived from an EMBL/GenBank/DDBJ whole genome shotgun (WGS) entry which is preliminary data.</text>
</comment>
<gene>
    <name evidence="3" type="ORF">AWB90_23200</name>
</gene>
<dbReference type="RefSeq" id="WP_085246078.1">
    <property type="nucleotide sequence ID" value="NZ_LQPN01000066.1"/>
</dbReference>
<feature type="domain" description="UspA" evidence="2">
    <location>
        <begin position="1"/>
        <end position="132"/>
    </location>
</feature>
<evidence type="ECO:0000313" key="4">
    <source>
        <dbReference type="Proteomes" id="UP000193285"/>
    </source>
</evidence>
<dbReference type="InterPro" id="IPR014729">
    <property type="entry name" value="Rossmann-like_a/b/a_fold"/>
</dbReference>
<organism evidence="3 4">
    <name type="scientific">Mycobacterium paraense</name>
    <dbReference type="NCBI Taxonomy" id="767916"/>
    <lineage>
        <taxon>Bacteria</taxon>
        <taxon>Bacillati</taxon>
        <taxon>Actinomycetota</taxon>
        <taxon>Actinomycetes</taxon>
        <taxon>Mycobacteriales</taxon>
        <taxon>Mycobacteriaceae</taxon>
        <taxon>Mycobacterium</taxon>
        <taxon>Mycobacterium simiae complex</taxon>
    </lineage>
</organism>
<sequence>MKPIIVGIDGSPAAITAALWGADEAISRGVPVRLVAVMKLTHPSTDDYARDVAHAERSLREARSAIEARRDTVAVETDILRGPAGPLLVEASSDAAMICVGSVGIGRYARSILGSTATELAEKAHCPVAVLRTDVEAAPPDINWIVVRMTDAPGNDGVVKHAVAEAKLRRAPMLVLGGPPEDLGDHADGEFERRIQDWRRRHPEVRVYPITTKDAIAGFLAANDERVQLAVIGGDEADQLARLVGPHGHPLFRHPECSVLVVR</sequence>
<proteinExistence type="inferred from homology"/>
<dbReference type="InterPro" id="IPR006015">
    <property type="entry name" value="Universal_stress_UspA"/>
</dbReference>
<comment type="similarity">
    <text evidence="1">Belongs to the universal stress protein A family.</text>
</comment>
<name>A0A1X2A5R5_9MYCO</name>